<comment type="similarity">
    <text evidence="1">Belongs to the LysR transcriptional regulatory family.</text>
</comment>
<keyword evidence="7" id="KW-1185">Reference proteome</keyword>
<dbReference type="CDD" id="cd08422">
    <property type="entry name" value="PBP2_CrgA_like"/>
    <property type="match status" value="1"/>
</dbReference>
<name>A0A1A9RU43_9NEIS</name>
<accession>A0A1A9RU43</accession>
<gene>
    <name evidence="6" type="ORF">A7P95_09655</name>
</gene>
<dbReference type="InterPro" id="IPR058163">
    <property type="entry name" value="LysR-type_TF_proteobact-type"/>
</dbReference>
<dbReference type="Gene3D" id="3.40.190.290">
    <property type="match status" value="1"/>
</dbReference>
<reference evidence="7" key="1">
    <citation type="submission" date="2016-05" db="EMBL/GenBank/DDBJ databases">
        <title>Draft genome of Corynebacterium afermentans subsp. afermentans LCDC 88199T.</title>
        <authorList>
            <person name="Bernier A.-M."/>
            <person name="Bernard K."/>
        </authorList>
    </citation>
    <scope>NUCLEOTIDE SEQUENCE [LARGE SCALE GENOMIC DNA]</scope>
    <source>
        <strain evidence="7">NML02-A-017</strain>
    </source>
</reference>
<evidence type="ECO:0000313" key="6">
    <source>
        <dbReference type="EMBL" id="OAM26435.1"/>
    </source>
</evidence>
<dbReference type="PROSITE" id="PS50931">
    <property type="entry name" value="HTH_LYSR"/>
    <property type="match status" value="1"/>
</dbReference>
<dbReference type="InterPro" id="IPR036390">
    <property type="entry name" value="WH_DNA-bd_sf"/>
</dbReference>
<dbReference type="PANTHER" id="PTHR30537">
    <property type="entry name" value="HTH-TYPE TRANSCRIPTIONAL REGULATOR"/>
    <property type="match status" value="1"/>
</dbReference>
<dbReference type="STRING" id="1795827.A7P95_09655"/>
<dbReference type="EMBL" id="LXSL01000030">
    <property type="protein sequence ID" value="OAM26435.1"/>
    <property type="molecule type" value="Genomic_DNA"/>
</dbReference>
<dbReference type="RefSeq" id="WP_067594607.1">
    <property type="nucleotide sequence ID" value="NZ_LXSL01000030.1"/>
</dbReference>
<evidence type="ECO:0000256" key="2">
    <source>
        <dbReference type="ARBA" id="ARBA00023015"/>
    </source>
</evidence>
<evidence type="ECO:0000256" key="1">
    <source>
        <dbReference type="ARBA" id="ARBA00009437"/>
    </source>
</evidence>
<dbReference type="Pfam" id="PF00126">
    <property type="entry name" value="HTH_1"/>
    <property type="match status" value="1"/>
</dbReference>
<dbReference type="GO" id="GO:0043565">
    <property type="term" value="F:sequence-specific DNA binding"/>
    <property type="evidence" value="ECO:0007669"/>
    <property type="project" value="TreeGrafter"/>
</dbReference>
<evidence type="ECO:0000256" key="3">
    <source>
        <dbReference type="ARBA" id="ARBA00023125"/>
    </source>
</evidence>
<evidence type="ECO:0000259" key="5">
    <source>
        <dbReference type="PROSITE" id="PS50931"/>
    </source>
</evidence>
<dbReference type="InterPro" id="IPR000847">
    <property type="entry name" value="LysR_HTH_N"/>
</dbReference>
<dbReference type="OrthoDB" id="8678019at2"/>
<dbReference type="Gene3D" id="1.10.10.10">
    <property type="entry name" value="Winged helix-like DNA-binding domain superfamily/Winged helix DNA-binding domain"/>
    <property type="match status" value="1"/>
</dbReference>
<dbReference type="InterPro" id="IPR036388">
    <property type="entry name" value="WH-like_DNA-bd_sf"/>
</dbReference>
<dbReference type="Proteomes" id="UP000077885">
    <property type="component" value="Unassembled WGS sequence"/>
</dbReference>
<dbReference type="PANTHER" id="PTHR30537:SF30">
    <property type="entry name" value="TRANSCRIPTIONAL REGULATOR-RELATED"/>
    <property type="match status" value="1"/>
</dbReference>
<sequence>MDDLKPLLAFAAVLEHGSMNAAAQALGMTPSAVSQHIRRLEKLHGVKLLHRSTRRLAPTDAGQALAGHCRRLLATMQDTRLALSALKTDIAGSVRLAAPTGLANAAAFRRALLRIAREHPALQIELQLGEALADLREGGIDIALRGGEHALDAPDLIARKLAEWPWRICAAPGYLKTAPPLTHPARLDAHQWVYHQPPHFELARGRERHLLSIRSGLSCNHIAAVQGLCEAGLGLALIIEGEAAGAVQRGSLQIVLPEWQLPAIAIHAVTPHRIQSARIAAVLRILQESFAEPTAAAAKAT</sequence>
<keyword evidence="4" id="KW-0804">Transcription</keyword>
<dbReference type="SUPFAM" id="SSF46785">
    <property type="entry name" value="Winged helix' DNA-binding domain"/>
    <property type="match status" value="1"/>
</dbReference>
<dbReference type="InterPro" id="IPR005119">
    <property type="entry name" value="LysR_subst-bd"/>
</dbReference>
<dbReference type="FunFam" id="1.10.10.10:FF:000001">
    <property type="entry name" value="LysR family transcriptional regulator"/>
    <property type="match status" value="1"/>
</dbReference>
<evidence type="ECO:0000256" key="4">
    <source>
        <dbReference type="ARBA" id="ARBA00023163"/>
    </source>
</evidence>
<keyword evidence="2" id="KW-0805">Transcription regulation</keyword>
<dbReference type="GO" id="GO:0006351">
    <property type="term" value="P:DNA-templated transcription"/>
    <property type="evidence" value="ECO:0007669"/>
    <property type="project" value="TreeGrafter"/>
</dbReference>
<dbReference type="AlphaFoldDB" id="A0A1A9RU43"/>
<dbReference type="Pfam" id="PF03466">
    <property type="entry name" value="LysR_substrate"/>
    <property type="match status" value="1"/>
</dbReference>
<feature type="domain" description="HTH lysR-type" evidence="5">
    <location>
        <begin position="1"/>
        <end position="59"/>
    </location>
</feature>
<evidence type="ECO:0000313" key="7">
    <source>
        <dbReference type="Proteomes" id="UP000077885"/>
    </source>
</evidence>
<comment type="caution">
    <text evidence="6">The sequence shown here is derived from an EMBL/GenBank/DDBJ whole genome shotgun (WGS) entry which is preliminary data.</text>
</comment>
<organism evidence="6 7">
    <name type="scientific">Eikenella longinqua</name>
    <dbReference type="NCBI Taxonomy" id="1795827"/>
    <lineage>
        <taxon>Bacteria</taxon>
        <taxon>Pseudomonadati</taxon>
        <taxon>Pseudomonadota</taxon>
        <taxon>Betaproteobacteria</taxon>
        <taxon>Neisseriales</taxon>
        <taxon>Neisseriaceae</taxon>
        <taxon>Eikenella</taxon>
    </lineage>
</organism>
<protein>
    <submittedName>
        <fullName evidence="6">LysR family transcriptional regulator</fullName>
    </submittedName>
</protein>
<proteinExistence type="inferred from homology"/>
<dbReference type="SUPFAM" id="SSF53850">
    <property type="entry name" value="Periplasmic binding protein-like II"/>
    <property type="match status" value="1"/>
</dbReference>
<dbReference type="GO" id="GO:0003700">
    <property type="term" value="F:DNA-binding transcription factor activity"/>
    <property type="evidence" value="ECO:0007669"/>
    <property type="project" value="InterPro"/>
</dbReference>
<keyword evidence="3" id="KW-0238">DNA-binding</keyword>